<evidence type="ECO:0008006" key="3">
    <source>
        <dbReference type="Google" id="ProtNLM"/>
    </source>
</evidence>
<dbReference type="InterPro" id="IPR010905">
    <property type="entry name" value="Glyco_hydro_88"/>
</dbReference>
<evidence type="ECO:0000256" key="1">
    <source>
        <dbReference type="ARBA" id="ARBA00022801"/>
    </source>
</evidence>
<accession>X1ND24</accession>
<reference evidence="2" key="1">
    <citation type="journal article" date="2014" name="Front. Microbiol.">
        <title>High frequency of phylogenetically diverse reductive dehalogenase-homologous genes in deep subseafloor sedimentary metagenomes.</title>
        <authorList>
            <person name="Kawai M."/>
            <person name="Futagami T."/>
            <person name="Toyoda A."/>
            <person name="Takaki Y."/>
            <person name="Nishi S."/>
            <person name="Hori S."/>
            <person name="Arai W."/>
            <person name="Tsubouchi T."/>
            <person name="Morono Y."/>
            <person name="Uchiyama I."/>
            <person name="Ito T."/>
            <person name="Fujiyama A."/>
            <person name="Inagaki F."/>
            <person name="Takami H."/>
        </authorList>
    </citation>
    <scope>NUCLEOTIDE SEQUENCE</scope>
    <source>
        <strain evidence="2">Expedition CK06-06</strain>
    </source>
</reference>
<gene>
    <name evidence="2" type="ORF">S06H3_52142</name>
</gene>
<proteinExistence type="predicted"/>
<dbReference type="Pfam" id="PF07470">
    <property type="entry name" value="Glyco_hydro_88"/>
    <property type="match status" value="1"/>
</dbReference>
<organism evidence="2">
    <name type="scientific">marine sediment metagenome</name>
    <dbReference type="NCBI Taxonomy" id="412755"/>
    <lineage>
        <taxon>unclassified sequences</taxon>
        <taxon>metagenomes</taxon>
        <taxon>ecological metagenomes</taxon>
    </lineage>
</organism>
<feature type="non-terminal residue" evidence="2">
    <location>
        <position position="1"/>
    </location>
</feature>
<dbReference type="GO" id="GO:0005975">
    <property type="term" value="P:carbohydrate metabolic process"/>
    <property type="evidence" value="ECO:0007669"/>
    <property type="project" value="InterPro"/>
</dbReference>
<comment type="caution">
    <text evidence="2">The sequence shown here is derived from an EMBL/GenBank/DDBJ whole genome shotgun (WGS) entry which is preliminary data.</text>
</comment>
<protein>
    <recommendedName>
        <fullName evidence="3">Glycosyl transferase</fullName>
    </recommendedName>
</protein>
<dbReference type="EMBL" id="BARV01033134">
    <property type="protein sequence ID" value="GAI41937.1"/>
    <property type="molecule type" value="Genomic_DNA"/>
</dbReference>
<evidence type="ECO:0000313" key="2">
    <source>
        <dbReference type="EMBL" id="GAI41937.1"/>
    </source>
</evidence>
<dbReference type="Gene3D" id="1.50.10.20">
    <property type="match status" value="1"/>
</dbReference>
<dbReference type="SUPFAM" id="SSF48208">
    <property type="entry name" value="Six-hairpin glycosidases"/>
    <property type="match status" value="1"/>
</dbReference>
<dbReference type="InterPro" id="IPR008928">
    <property type="entry name" value="6-hairpin_glycosidase_sf"/>
</dbReference>
<dbReference type="GO" id="GO:0016787">
    <property type="term" value="F:hydrolase activity"/>
    <property type="evidence" value="ECO:0007669"/>
    <property type="project" value="UniProtKB-KW"/>
</dbReference>
<sequence length="236" mass="27221">PNDAFKQIGREIYSKSIQYFDKLESLRGISDTIIGIAYFLKDSQGDEPQLQLLLNLSSKLVKAYHANREENWHWFENTISYDNGILPLAMYHAAEITNDDELLKIANESLEFLEKVTSSYEYLSPVGNKGWYQKGGKIAEYDQQSIDVMAMVLLYHQAYQVTKKKEYIDKLFTSYMWFLGENSLRLPLYDHETCGCCDGLESTGVNRNQGAESTLAYWISHLTVLAAQEKEFEYIE</sequence>
<keyword evidence="1" id="KW-0378">Hydrolase</keyword>
<name>X1ND24_9ZZZZ</name>
<dbReference type="AlphaFoldDB" id="X1ND24"/>